<reference evidence="5" key="1">
    <citation type="journal article" date="2021" name="PeerJ">
        <title>Extensive microbial diversity within the chicken gut microbiome revealed by metagenomics and culture.</title>
        <authorList>
            <person name="Gilroy R."/>
            <person name="Ravi A."/>
            <person name="Getino M."/>
            <person name="Pursley I."/>
            <person name="Horton D.L."/>
            <person name="Alikhan N.F."/>
            <person name="Baker D."/>
            <person name="Gharbi K."/>
            <person name="Hall N."/>
            <person name="Watson M."/>
            <person name="Adriaenssens E.M."/>
            <person name="Foster-Nyarko E."/>
            <person name="Jarju S."/>
            <person name="Secka A."/>
            <person name="Antonio M."/>
            <person name="Oren A."/>
            <person name="Chaudhuri R.R."/>
            <person name="La Ragione R."/>
            <person name="Hildebrand F."/>
            <person name="Pallen M.J."/>
        </authorList>
    </citation>
    <scope>NUCLEOTIDE SEQUENCE</scope>
    <source>
        <strain evidence="5">CHK169-2315</strain>
    </source>
</reference>
<dbReference type="CDD" id="cd04492">
    <property type="entry name" value="YhaM_OBF_like"/>
    <property type="match status" value="1"/>
</dbReference>
<dbReference type="Pfam" id="PF01336">
    <property type="entry name" value="tRNA_anti-codon"/>
    <property type="match status" value="1"/>
</dbReference>
<dbReference type="InterPro" id="IPR050798">
    <property type="entry name" value="YhaM_exoribonuc/phosphodiest"/>
</dbReference>
<evidence type="ECO:0000259" key="4">
    <source>
        <dbReference type="PROSITE" id="PS51831"/>
    </source>
</evidence>
<dbReference type="PANTHER" id="PTHR37294">
    <property type="entry name" value="3'-5' EXORIBONUCLEASE YHAM"/>
    <property type="match status" value="1"/>
</dbReference>
<dbReference type="GO" id="GO:0031125">
    <property type="term" value="P:rRNA 3'-end processing"/>
    <property type="evidence" value="ECO:0007669"/>
    <property type="project" value="TreeGrafter"/>
</dbReference>
<dbReference type="Proteomes" id="UP000823937">
    <property type="component" value="Unassembled WGS sequence"/>
</dbReference>
<dbReference type="SMART" id="SM00471">
    <property type="entry name" value="HDc"/>
    <property type="match status" value="1"/>
</dbReference>
<dbReference type="InterPro" id="IPR004365">
    <property type="entry name" value="NA-bd_OB_tRNA"/>
</dbReference>
<keyword evidence="3" id="KW-0269">Exonuclease</keyword>
<evidence type="ECO:0000313" key="5">
    <source>
        <dbReference type="EMBL" id="HIV75843.1"/>
    </source>
</evidence>
<dbReference type="InterPro" id="IPR006674">
    <property type="entry name" value="HD_domain"/>
</dbReference>
<evidence type="ECO:0000256" key="3">
    <source>
        <dbReference type="ARBA" id="ARBA00022839"/>
    </source>
</evidence>
<dbReference type="GO" id="GO:0004527">
    <property type="term" value="F:exonuclease activity"/>
    <property type="evidence" value="ECO:0007669"/>
    <property type="project" value="UniProtKB-KW"/>
</dbReference>
<dbReference type="FunFam" id="1.10.3210.10:FF:000008">
    <property type="entry name" value="3'-5' exoribonuclease YhaM"/>
    <property type="match status" value="1"/>
</dbReference>
<evidence type="ECO:0000256" key="2">
    <source>
        <dbReference type="ARBA" id="ARBA00022801"/>
    </source>
</evidence>
<dbReference type="InterPro" id="IPR003607">
    <property type="entry name" value="HD/PDEase_dom"/>
</dbReference>
<dbReference type="InterPro" id="IPR012340">
    <property type="entry name" value="NA-bd_OB-fold"/>
</dbReference>
<accession>A0A9D1PNL9</accession>
<dbReference type="SUPFAM" id="SSF50249">
    <property type="entry name" value="Nucleic acid-binding proteins"/>
    <property type="match status" value="1"/>
</dbReference>
<sequence>MRKGIANYTIGDTFEGFMLIKSATRGTASNGKAFLTIYFTDSTGEIEAKLWDASKGDMETFVEEKVVHIVGDINEFRGKAQLRIKTIRPAQVTDGVRVSDFLQKAPVDKEVLQEKITEAIFEMQNPNLQRIVRAFVQKYQEELYVYPAASKIHHAYVSGLAHHIVGMLQVAKQLCSLYPTLNKDLLYAGVILHDIGKIHELSGVVSTSYTLEGNLLGHISMMATEVKEVADQLGIEGEEVIVLQHLILSHHGQLEYGSPKRPIIQEAEILHLIDVIDAQMNVLTRELGKTLPGEFTERIFSLDNRSFYKPKFTNE</sequence>
<dbReference type="CDD" id="cd00077">
    <property type="entry name" value="HDc"/>
    <property type="match status" value="1"/>
</dbReference>
<dbReference type="SUPFAM" id="SSF109604">
    <property type="entry name" value="HD-domain/PDEase-like"/>
    <property type="match status" value="1"/>
</dbReference>
<keyword evidence="1" id="KW-0540">Nuclease</keyword>
<reference evidence="5" key="2">
    <citation type="submission" date="2021-04" db="EMBL/GenBank/DDBJ databases">
        <authorList>
            <person name="Gilroy R."/>
        </authorList>
    </citation>
    <scope>NUCLEOTIDE SEQUENCE</scope>
    <source>
        <strain evidence="5">CHK169-2315</strain>
    </source>
</reference>
<gene>
    <name evidence="5" type="primary">yhaM</name>
    <name evidence="5" type="ORF">H9895_12270</name>
</gene>
<feature type="domain" description="HD" evidence="4">
    <location>
        <begin position="163"/>
        <end position="279"/>
    </location>
</feature>
<dbReference type="PROSITE" id="PS51831">
    <property type="entry name" value="HD"/>
    <property type="match status" value="1"/>
</dbReference>
<dbReference type="NCBIfam" id="NF010007">
    <property type="entry name" value="PRK13480.1"/>
    <property type="match status" value="1"/>
</dbReference>
<comment type="caution">
    <text evidence="5">The sequence shown here is derived from an EMBL/GenBank/DDBJ whole genome shotgun (WGS) entry which is preliminary data.</text>
</comment>
<evidence type="ECO:0000256" key="1">
    <source>
        <dbReference type="ARBA" id="ARBA00022722"/>
    </source>
</evidence>
<organism evidence="5 6">
    <name type="scientific">Candidatus Pseudogracilibacillus intestinigallinarum</name>
    <dbReference type="NCBI Taxonomy" id="2838742"/>
    <lineage>
        <taxon>Bacteria</taxon>
        <taxon>Bacillati</taxon>
        <taxon>Bacillota</taxon>
        <taxon>Bacilli</taxon>
        <taxon>Bacillales</taxon>
        <taxon>Bacillaceae</taxon>
        <taxon>Pseudogracilibacillus</taxon>
    </lineage>
</organism>
<dbReference type="Gene3D" id="1.10.3210.10">
    <property type="entry name" value="Hypothetical protein af1432"/>
    <property type="match status" value="1"/>
</dbReference>
<dbReference type="AlphaFoldDB" id="A0A9D1PNL9"/>
<dbReference type="Pfam" id="PF01966">
    <property type="entry name" value="HD"/>
    <property type="match status" value="1"/>
</dbReference>
<dbReference type="GO" id="GO:0003676">
    <property type="term" value="F:nucleic acid binding"/>
    <property type="evidence" value="ECO:0007669"/>
    <property type="project" value="InterPro"/>
</dbReference>
<protein>
    <submittedName>
        <fullName evidence="5">3'-5' exoribonuclease YhaM</fullName>
    </submittedName>
</protein>
<evidence type="ECO:0000313" key="6">
    <source>
        <dbReference type="Proteomes" id="UP000823937"/>
    </source>
</evidence>
<dbReference type="Gene3D" id="2.40.50.140">
    <property type="entry name" value="Nucleic acid-binding proteins"/>
    <property type="match status" value="1"/>
</dbReference>
<dbReference type="PANTHER" id="PTHR37294:SF1">
    <property type="entry name" value="3'-5' EXORIBONUCLEASE YHAM"/>
    <property type="match status" value="1"/>
</dbReference>
<keyword evidence="2" id="KW-0378">Hydrolase</keyword>
<dbReference type="EMBL" id="DXHX01000172">
    <property type="protein sequence ID" value="HIV75843.1"/>
    <property type="molecule type" value="Genomic_DNA"/>
</dbReference>
<name>A0A9D1PNL9_9BACI</name>
<proteinExistence type="predicted"/>